<dbReference type="Proteomes" id="UP000436088">
    <property type="component" value="Unassembled WGS sequence"/>
</dbReference>
<dbReference type="InterPro" id="IPR002156">
    <property type="entry name" value="RNaseH_domain"/>
</dbReference>
<comment type="caution">
    <text evidence="2">The sequence shown here is derived from an EMBL/GenBank/DDBJ whole genome shotgun (WGS) entry which is preliminary data.</text>
</comment>
<accession>A0A6A3AKT9</accession>
<dbReference type="GO" id="GO:0003676">
    <property type="term" value="F:nucleic acid binding"/>
    <property type="evidence" value="ECO:0007669"/>
    <property type="project" value="InterPro"/>
</dbReference>
<dbReference type="PANTHER" id="PTHR47723:SF19">
    <property type="entry name" value="POLYNUCLEOTIDYL TRANSFERASE, RIBONUCLEASE H-LIKE SUPERFAMILY PROTEIN"/>
    <property type="match status" value="1"/>
</dbReference>
<keyword evidence="3" id="KW-1185">Reference proteome</keyword>
<dbReference type="AlphaFoldDB" id="A0A6A3AKT9"/>
<dbReference type="InterPro" id="IPR012337">
    <property type="entry name" value="RNaseH-like_sf"/>
</dbReference>
<protein>
    <recommendedName>
        <fullName evidence="1">RNase H type-1 domain-containing protein</fullName>
    </recommendedName>
</protein>
<dbReference type="CDD" id="cd06222">
    <property type="entry name" value="RNase_H_like"/>
    <property type="match status" value="1"/>
</dbReference>
<evidence type="ECO:0000313" key="2">
    <source>
        <dbReference type="EMBL" id="KAE8704648.1"/>
    </source>
</evidence>
<gene>
    <name evidence="2" type="ORF">F3Y22_tig00110450pilonHSYRG01155</name>
</gene>
<sequence>MYNSSPISVLEAELWGVLDGLLLAWDCGLREVIVELDSRDAWRLLQQGAAMERVSSLVPHLVECMARSWRLQFVHVVREGNQAADHMAKLAWGWQYGLKVFATPPTEVLAIMQDDCQVRLSFGASPFIQKKK</sequence>
<dbReference type="SUPFAM" id="SSF53098">
    <property type="entry name" value="Ribonuclease H-like"/>
    <property type="match status" value="1"/>
</dbReference>
<proteinExistence type="predicted"/>
<dbReference type="EMBL" id="VEPZ02000992">
    <property type="protein sequence ID" value="KAE8704648.1"/>
    <property type="molecule type" value="Genomic_DNA"/>
</dbReference>
<name>A0A6A3AKT9_HIBSY</name>
<dbReference type="Pfam" id="PF13456">
    <property type="entry name" value="RVT_3"/>
    <property type="match status" value="1"/>
</dbReference>
<evidence type="ECO:0000313" key="3">
    <source>
        <dbReference type="Proteomes" id="UP000436088"/>
    </source>
</evidence>
<dbReference type="InterPro" id="IPR044730">
    <property type="entry name" value="RNase_H-like_dom_plant"/>
</dbReference>
<dbReference type="GO" id="GO:0004523">
    <property type="term" value="F:RNA-DNA hybrid ribonuclease activity"/>
    <property type="evidence" value="ECO:0007669"/>
    <property type="project" value="InterPro"/>
</dbReference>
<dbReference type="Gene3D" id="3.30.420.10">
    <property type="entry name" value="Ribonuclease H-like superfamily/Ribonuclease H"/>
    <property type="match status" value="1"/>
</dbReference>
<dbReference type="InterPro" id="IPR053151">
    <property type="entry name" value="RNase_H-like"/>
</dbReference>
<feature type="domain" description="RNase H type-1" evidence="1">
    <location>
        <begin position="7"/>
        <end position="91"/>
    </location>
</feature>
<organism evidence="2 3">
    <name type="scientific">Hibiscus syriacus</name>
    <name type="common">Rose of Sharon</name>
    <dbReference type="NCBI Taxonomy" id="106335"/>
    <lineage>
        <taxon>Eukaryota</taxon>
        <taxon>Viridiplantae</taxon>
        <taxon>Streptophyta</taxon>
        <taxon>Embryophyta</taxon>
        <taxon>Tracheophyta</taxon>
        <taxon>Spermatophyta</taxon>
        <taxon>Magnoliopsida</taxon>
        <taxon>eudicotyledons</taxon>
        <taxon>Gunneridae</taxon>
        <taxon>Pentapetalae</taxon>
        <taxon>rosids</taxon>
        <taxon>malvids</taxon>
        <taxon>Malvales</taxon>
        <taxon>Malvaceae</taxon>
        <taxon>Malvoideae</taxon>
        <taxon>Hibiscus</taxon>
    </lineage>
</organism>
<evidence type="ECO:0000259" key="1">
    <source>
        <dbReference type="Pfam" id="PF13456"/>
    </source>
</evidence>
<dbReference type="InterPro" id="IPR036397">
    <property type="entry name" value="RNaseH_sf"/>
</dbReference>
<reference evidence="2" key="1">
    <citation type="submission" date="2019-09" db="EMBL/GenBank/DDBJ databases">
        <title>Draft genome information of white flower Hibiscus syriacus.</title>
        <authorList>
            <person name="Kim Y.-M."/>
        </authorList>
    </citation>
    <scope>NUCLEOTIDE SEQUENCE [LARGE SCALE GENOMIC DNA]</scope>
    <source>
        <strain evidence="2">YM2019G1</strain>
    </source>
</reference>
<dbReference type="PANTHER" id="PTHR47723">
    <property type="entry name" value="OS05G0353850 PROTEIN"/>
    <property type="match status" value="1"/>
</dbReference>